<evidence type="ECO:0000259" key="2">
    <source>
        <dbReference type="PROSITE" id="PS51379"/>
    </source>
</evidence>
<reference evidence="4" key="1">
    <citation type="journal article" date="2019" name="Int. J. Syst. Evol. Microbiol.">
        <title>The Global Catalogue of Microorganisms (GCM) 10K type strain sequencing project: providing services to taxonomists for standard genome sequencing and annotation.</title>
        <authorList>
            <consortium name="The Broad Institute Genomics Platform"/>
            <consortium name="The Broad Institute Genome Sequencing Center for Infectious Disease"/>
            <person name="Wu L."/>
            <person name="Ma J."/>
        </authorList>
    </citation>
    <scope>NUCLEOTIDE SEQUENCE [LARGE SCALE GENOMIC DNA]</scope>
    <source>
        <strain evidence="4">JCM 14559</strain>
    </source>
</reference>
<dbReference type="RefSeq" id="WP_344555748.1">
    <property type="nucleotide sequence ID" value="NZ_BAAANS010000043.1"/>
</dbReference>
<feature type="region of interest" description="Disordered" evidence="1">
    <location>
        <begin position="1"/>
        <end position="27"/>
    </location>
</feature>
<sequence length="90" mass="9697">MTRWTDDPTLNAPDGHTWQRPTHDPEPCPNCQCCSKRLCEKAATTVIPAGDDHPEIRGIGCELALPDATHYSTVVGCPCTAHLPVYGPSA</sequence>
<protein>
    <recommendedName>
        <fullName evidence="2">4Fe-4S ferredoxin-type domain-containing protein</fullName>
    </recommendedName>
</protein>
<dbReference type="InterPro" id="IPR017896">
    <property type="entry name" value="4Fe4S_Fe-S-bd"/>
</dbReference>
<dbReference type="PROSITE" id="PS51379">
    <property type="entry name" value="4FE4S_FER_2"/>
    <property type="match status" value="1"/>
</dbReference>
<proteinExistence type="predicted"/>
<evidence type="ECO:0000256" key="1">
    <source>
        <dbReference type="SAM" id="MobiDB-lite"/>
    </source>
</evidence>
<organism evidence="3 4">
    <name type="scientific">Kitasatospora saccharophila</name>
    <dbReference type="NCBI Taxonomy" id="407973"/>
    <lineage>
        <taxon>Bacteria</taxon>
        <taxon>Bacillati</taxon>
        <taxon>Actinomycetota</taxon>
        <taxon>Actinomycetes</taxon>
        <taxon>Kitasatosporales</taxon>
        <taxon>Streptomycetaceae</taxon>
        <taxon>Kitasatospora</taxon>
    </lineage>
</organism>
<dbReference type="EMBL" id="BAAANS010000043">
    <property type="protein sequence ID" value="GAA2112540.1"/>
    <property type="molecule type" value="Genomic_DNA"/>
</dbReference>
<comment type="caution">
    <text evidence="3">The sequence shown here is derived from an EMBL/GenBank/DDBJ whole genome shotgun (WGS) entry which is preliminary data.</text>
</comment>
<name>A0ABP5J7N1_9ACTN</name>
<keyword evidence="4" id="KW-1185">Reference proteome</keyword>
<accession>A0ABP5J7N1</accession>
<gene>
    <name evidence="3" type="ORF">GCM10009759_55350</name>
</gene>
<feature type="domain" description="4Fe-4S ferredoxin-type" evidence="2">
    <location>
        <begin position="19"/>
        <end position="49"/>
    </location>
</feature>
<dbReference type="Proteomes" id="UP001500897">
    <property type="component" value="Unassembled WGS sequence"/>
</dbReference>
<evidence type="ECO:0000313" key="4">
    <source>
        <dbReference type="Proteomes" id="UP001500897"/>
    </source>
</evidence>
<evidence type="ECO:0000313" key="3">
    <source>
        <dbReference type="EMBL" id="GAA2112540.1"/>
    </source>
</evidence>